<name>A0A1X0RDW8_RHIZD</name>
<dbReference type="OrthoDB" id="2261291at2759"/>
<dbReference type="VEuPathDB" id="FungiDB:BCV72DRAFT_39498"/>
<dbReference type="EMBL" id="KV921869">
    <property type="protein sequence ID" value="ORE10111.1"/>
    <property type="molecule type" value="Genomic_DNA"/>
</dbReference>
<dbReference type="AlphaFoldDB" id="A0A1X0RDW8"/>
<proteinExistence type="predicted"/>
<accession>A0A1X0RDW8</accession>
<reference evidence="1" key="1">
    <citation type="journal article" date="2016" name="Proc. Natl. Acad. Sci. U.S.A.">
        <title>Lipid metabolic changes in an early divergent fungus govern the establishment of a mutualistic symbiosis with endobacteria.</title>
        <authorList>
            <person name="Lastovetsky O.A."/>
            <person name="Gaspar M.L."/>
            <person name="Mondo S.J."/>
            <person name="LaButti K.M."/>
            <person name="Sandor L."/>
            <person name="Grigoriev I.V."/>
            <person name="Henry S.A."/>
            <person name="Pawlowska T.E."/>
        </authorList>
    </citation>
    <scope>NUCLEOTIDE SEQUENCE [LARGE SCALE GENOMIC DNA]</scope>
    <source>
        <strain evidence="1">ATCC 52814</strain>
    </source>
</reference>
<evidence type="ECO:0000313" key="1">
    <source>
        <dbReference type="EMBL" id="ORE10111.1"/>
    </source>
</evidence>
<dbReference type="Proteomes" id="UP000242414">
    <property type="component" value="Unassembled WGS sequence"/>
</dbReference>
<protein>
    <submittedName>
        <fullName evidence="1">Uncharacterized protein</fullName>
    </submittedName>
</protein>
<organism evidence="1">
    <name type="scientific">Rhizopus microsporus var. microsporus</name>
    <dbReference type="NCBI Taxonomy" id="86635"/>
    <lineage>
        <taxon>Eukaryota</taxon>
        <taxon>Fungi</taxon>
        <taxon>Fungi incertae sedis</taxon>
        <taxon>Mucoromycota</taxon>
        <taxon>Mucoromycotina</taxon>
        <taxon>Mucoromycetes</taxon>
        <taxon>Mucorales</taxon>
        <taxon>Mucorineae</taxon>
        <taxon>Rhizopodaceae</taxon>
        <taxon>Rhizopus</taxon>
    </lineage>
</organism>
<sequence length="226" mass="26006">MPGNSKKRNRRLSNDAQWCLNNQTTLSLKPFAEHFGLLERQYTNARYKNIITKYIPGSNQLLNEYSSWNNSEECKLFWTARQRKKNKLNAKAAVVDYLGDVIRCETSRLTQANIPPIHVYSSDIIQAEGGDEGASGLDVTENKNHITSFNEDENLSRFEKSQNKNIYSLFSDYKEKAMQMSADKLLKIETHLHELLSHTNILLLTPHQHSETLLEVFSETTLNSLR</sequence>
<gene>
    <name evidence="1" type="ORF">BCV72DRAFT_39498</name>
</gene>